<dbReference type="AlphaFoldDB" id="Q6IHB7"/>
<reference evidence="2" key="1">
    <citation type="journal article" date="2003" name="Genome Biol.">
        <title>An integrated gene annotation and transcriptional profiling approach towards the full gene content of the Drosophila genome.</title>
        <authorList>
            <person name="Hild M."/>
            <person name="Beckmann B."/>
            <person name="Haas S.A."/>
            <person name="Koch B."/>
            <person name="Solovyev V."/>
            <person name="Busold C."/>
            <person name="Fellenberg K."/>
            <person name="Boutros M."/>
            <person name="Vingron M."/>
            <person name="Sauer F."/>
            <person name="Hoheisel J.D."/>
            <person name="Paro R."/>
        </authorList>
    </citation>
    <scope>NUCLEOTIDE SEQUENCE</scope>
</reference>
<sequence length="102" mass="11633">MHQKIVYLFPEIAQEWKEFKDGTRRDISAGHLGGSPRRDTEGHIYGKSRRDKPGGHLGATSRRDTEGHISGKPRRYMRAKSPVHGGSQRASRREKPFLQRSP</sequence>
<proteinExistence type="predicted"/>
<organism evidence="2">
    <name type="scientific">Drosophila melanogaster</name>
    <name type="common">Fruit fly</name>
    <dbReference type="NCBI Taxonomy" id="7227"/>
    <lineage>
        <taxon>Eukaryota</taxon>
        <taxon>Metazoa</taxon>
        <taxon>Ecdysozoa</taxon>
        <taxon>Arthropoda</taxon>
        <taxon>Hexapoda</taxon>
        <taxon>Insecta</taxon>
        <taxon>Pterygota</taxon>
        <taxon>Neoptera</taxon>
        <taxon>Endopterygota</taxon>
        <taxon>Diptera</taxon>
        <taxon>Brachycera</taxon>
        <taxon>Muscomorpha</taxon>
        <taxon>Ephydroidea</taxon>
        <taxon>Drosophilidae</taxon>
        <taxon>Drosophila</taxon>
        <taxon>Sophophora</taxon>
    </lineage>
</organism>
<gene>
    <name evidence="2" type="ORF">HDC02784</name>
</gene>
<accession>Q6IHB7</accession>
<feature type="compositionally biased region" description="Basic and acidic residues" evidence="1">
    <location>
        <begin position="91"/>
        <end position="102"/>
    </location>
</feature>
<evidence type="ECO:0000313" key="2">
    <source>
        <dbReference type="EMBL" id="DAA03698.1"/>
    </source>
</evidence>
<protein>
    <submittedName>
        <fullName evidence="2">HDC02784</fullName>
    </submittedName>
</protein>
<feature type="region of interest" description="Disordered" evidence="1">
    <location>
        <begin position="25"/>
        <end position="102"/>
    </location>
</feature>
<name>Q6IHB7_DROME</name>
<evidence type="ECO:0000256" key="1">
    <source>
        <dbReference type="SAM" id="MobiDB-lite"/>
    </source>
</evidence>
<dbReference type="EMBL" id="BK003499">
    <property type="protein sequence ID" value="DAA03698.1"/>
    <property type="molecule type" value="Genomic_DNA"/>
</dbReference>